<dbReference type="OrthoDB" id="7494690at2"/>
<dbReference type="Pfam" id="PF13440">
    <property type="entry name" value="Polysacc_synt_3"/>
    <property type="match status" value="1"/>
</dbReference>
<dbReference type="PANTHER" id="PTHR30250:SF10">
    <property type="entry name" value="LIPOPOLYSACCHARIDE BIOSYNTHESIS PROTEIN WZXC"/>
    <property type="match status" value="1"/>
</dbReference>
<feature type="transmembrane region" description="Helical" evidence="7">
    <location>
        <begin position="330"/>
        <end position="353"/>
    </location>
</feature>
<dbReference type="PANTHER" id="PTHR30250">
    <property type="entry name" value="PST FAMILY PREDICTED COLANIC ACID TRANSPORTER"/>
    <property type="match status" value="1"/>
</dbReference>
<name>A0A0B1ZUW8_9SPHN</name>
<feature type="transmembrane region" description="Helical" evidence="7">
    <location>
        <begin position="423"/>
        <end position="443"/>
    </location>
</feature>
<evidence type="ECO:0000256" key="6">
    <source>
        <dbReference type="ARBA" id="ARBA00023136"/>
    </source>
</evidence>
<feature type="transmembrane region" description="Helical" evidence="7">
    <location>
        <begin position="86"/>
        <end position="112"/>
    </location>
</feature>
<protein>
    <submittedName>
        <fullName evidence="8">Polysaccharide biosynthesis protein</fullName>
    </submittedName>
</protein>
<evidence type="ECO:0000256" key="3">
    <source>
        <dbReference type="ARBA" id="ARBA00022475"/>
    </source>
</evidence>
<feature type="transmembrane region" description="Helical" evidence="7">
    <location>
        <begin position="24"/>
        <end position="47"/>
    </location>
</feature>
<feature type="transmembrane region" description="Helical" evidence="7">
    <location>
        <begin position="455"/>
        <end position="476"/>
    </location>
</feature>
<dbReference type="STRING" id="1348853.LK12_02645"/>
<accession>A0A0B1ZUW8</accession>
<evidence type="ECO:0000313" key="9">
    <source>
        <dbReference type="Proteomes" id="UP000031057"/>
    </source>
</evidence>
<feature type="transmembrane region" description="Helical" evidence="7">
    <location>
        <begin position="182"/>
        <end position="204"/>
    </location>
</feature>
<evidence type="ECO:0000256" key="2">
    <source>
        <dbReference type="ARBA" id="ARBA00007430"/>
    </source>
</evidence>
<proteinExistence type="inferred from homology"/>
<evidence type="ECO:0000313" key="8">
    <source>
        <dbReference type="EMBL" id="KHK93234.1"/>
    </source>
</evidence>
<keyword evidence="3" id="KW-1003">Cell membrane</keyword>
<organism evidence="8 9">
    <name type="scientific">Novosphingobium malaysiense</name>
    <dbReference type="NCBI Taxonomy" id="1348853"/>
    <lineage>
        <taxon>Bacteria</taxon>
        <taxon>Pseudomonadati</taxon>
        <taxon>Pseudomonadota</taxon>
        <taxon>Alphaproteobacteria</taxon>
        <taxon>Sphingomonadales</taxon>
        <taxon>Sphingomonadaceae</taxon>
        <taxon>Novosphingobium</taxon>
    </lineage>
</organism>
<dbReference type="EMBL" id="JTDI01000001">
    <property type="protein sequence ID" value="KHK93234.1"/>
    <property type="molecule type" value="Genomic_DNA"/>
</dbReference>
<comment type="caution">
    <text evidence="8">The sequence shown here is derived from an EMBL/GenBank/DDBJ whole genome shotgun (WGS) entry which is preliminary data.</text>
</comment>
<comment type="subcellular location">
    <subcellularLocation>
        <location evidence="1">Cell membrane</location>
        <topology evidence="1">Multi-pass membrane protein</topology>
    </subcellularLocation>
</comment>
<gene>
    <name evidence="8" type="ORF">LK12_02645</name>
</gene>
<evidence type="ECO:0000256" key="1">
    <source>
        <dbReference type="ARBA" id="ARBA00004651"/>
    </source>
</evidence>
<keyword evidence="5 7" id="KW-1133">Transmembrane helix</keyword>
<dbReference type="InterPro" id="IPR050833">
    <property type="entry name" value="Poly_Biosynth_Transport"/>
</dbReference>
<feature type="transmembrane region" description="Helical" evidence="7">
    <location>
        <begin position="296"/>
        <end position="318"/>
    </location>
</feature>
<feature type="transmembrane region" description="Helical" evidence="7">
    <location>
        <begin position="391"/>
        <end position="411"/>
    </location>
</feature>
<feature type="transmembrane region" description="Helical" evidence="7">
    <location>
        <begin position="124"/>
        <end position="145"/>
    </location>
</feature>
<dbReference type="Proteomes" id="UP000031057">
    <property type="component" value="Unassembled WGS sequence"/>
</dbReference>
<keyword evidence="4 7" id="KW-0812">Transmembrane</keyword>
<feature type="transmembrane region" description="Helical" evidence="7">
    <location>
        <begin position="53"/>
        <end position="74"/>
    </location>
</feature>
<dbReference type="AlphaFoldDB" id="A0A0B1ZUW8"/>
<keyword evidence="9" id="KW-1185">Reference proteome</keyword>
<sequence length="489" mass="51767">MNPAGTAVKHTRAGKVGRQGAKALFAFAARSLQQAATLLVTLLAARFLPPAQYGTYSLAIVFIVLVQTMTYTGFYQFILTAKEDDAAVLSTCFWLILGLASLASAGLALAAFPLEWMFQAKPLGTVLVLLALVQPLASFGAWSSAALLRSGAITRNFAVMFAQNLAALTGGAFLLWHWHSVFALVAFRYLRVVTGAALHAMLGCDRPRMIFRRDLAGKAAAFSAGLYGSRLLNFLARYAADLMLGMLHSPAAVGLYRFGNRIATGATDIINQPMSSFAATQFGSAGRQDKDLATPLSRFAGTITLLSGIVGAVVIVFARDVIEIFFRSSYLPALVVTYAMALRGAASAGQLLVEPAFAAIGRTGWVMIFDMVSAAVAVAAIFAASPFGLEALAWTQVLVVLGTTVWAFWLLHWRGTVRVGGAIRNFAAALVLSGCYGIVLHAGRRVLSTLPFGRLEALGLGLALAAIAGLALVALATRLRVFSFQAFSG</sequence>
<dbReference type="GO" id="GO:0005886">
    <property type="term" value="C:plasma membrane"/>
    <property type="evidence" value="ECO:0007669"/>
    <property type="project" value="UniProtKB-SubCell"/>
</dbReference>
<feature type="transmembrane region" description="Helical" evidence="7">
    <location>
        <begin position="365"/>
        <end position="385"/>
    </location>
</feature>
<comment type="similarity">
    <text evidence="2">Belongs to the polysaccharide synthase family.</text>
</comment>
<evidence type="ECO:0000256" key="5">
    <source>
        <dbReference type="ARBA" id="ARBA00022989"/>
    </source>
</evidence>
<reference evidence="8 9" key="1">
    <citation type="submission" date="2014-10" db="EMBL/GenBank/DDBJ databases">
        <title>Genome sequence of Novosphingobium malaysiense MUSC 273(T).</title>
        <authorList>
            <person name="Lee L.-H."/>
        </authorList>
    </citation>
    <scope>NUCLEOTIDE SEQUENCE [LARGE SCALE GENOMIC DNA]</scope>
    <source>
        <strain evidence="8 9">MUSC 273</strain>
    </source>
</reference>
<keyword evidence="6 7" id="KW-0472">Membrane</keyword>
<evidence type="ECO:0000256" key="7">
    <source>
        <dbReference type="SAM" id="Phobius"/>
    </source>
</evidence>
<evidence type="ECO:0000256" key="4">
    <source>
        <dbReference type="ARBA" id="ARBA00022692"/>
    </source>
</evidence>
<feature type="transmembrane region" description="Helical" evidence="7">
    <location>
        <begin position="157"/>
        <end position="176"/>
    </location>
</feature>